<keyword evidence="5" id="KW-1185">Reference proteome</keyword>
<keyword evidence="2" id="KW-0812">Transmembrane</keyword>
<gene>
    <name evidence="4" type="primary">carA2</name>
    <name evidence="4" type="ORF">SPSIL_023980</name>
</gene>
<accession>A0ABZ3ILF7</accession>
<dbReference type="Gene3D" id="3.50.50.60">
    <property type="entry name" value="FAD/NAD(P)-binding domain"/>
    <property type="match status" value="1"/>
</dbReference>
<dbReference type="Pfam" id="PF01593">
    <property type="entry name" value="Amino_oxidase"/>
    <property type="match status" value="1"/>
</dbReference>
<dbReference type="PANTHER" id="PTHR43734">
    <property type="entry name" value="PHYTOENE DESATURASE"/>
    <property type="match status" value="1"/>
</dbReference>
<evidence type="ECO:0000259" key="3">
    <source>
        <dbReference type="Pfam" id="PF01593"/>
    </source>
</evidence>
<dbReference type="Gene3D" id="3.90.660.50">
    <property type="match status" value="1"/>
</dbReference>
<sequence length="465" mass="50221">MNYDVIVIGGGIGGLAFSAVASARLGKKVLLLEKNSVVGGRLSSFKRGGFTLDIGAHVISQSEKGPLGSILRILGKENDISWEHVRPMTSYKNEIFAFPKGLAGRIPDEQYSAIQSTIKEIINMSDSDSQKMDNVDLRTYLKQKGISDPLALACFNNIVMIYVCVPYHRASAGEFIRCFRQEARSRASGYPVGGCGVIAKALADGIEENGALIRTSNKVKEIIVENGQAVGVRTEDAEYRAPVIVSNADGLRTLLDLLPAGILPEKEYSRVQKMTYSYSMLIVRMALEHSVTDLKLITHIVEGLDSRRFEEDLLAGRFPDEMPLFMPVPSNFSSECAPEGYQLITAGAIIPYETPDIERLEEIVVNTAMKILPGLKDALMWRHVTSPAGLHATVVENGAIIGLGQTADQVGKSRLGVETAVPGLYLCGAEAGGSGVGIELAINSAFELFANLGEKDASWKAANNL</sequence>
<dbReference type="InterPro" id="IPR036188">
    <property type="entry name" value="FAD/NAD-bd_sf"/>
</dbReference>
<keyword evidence="2" id="KW-0472">Membrane</keyword>
<feature type="transmembrane region" description="Helical" evidence="2">
    <location>
        <begin position="6"/>
        <end position="26"/>
    </location>
</feature>
<name>A0ABZ3ILF7_9FIRM</name>
<evidence type="ECO:0000313" key="5">
    <source>
        <dbReference type="Proteomes" id="UP000216752"/>
    </source>
</evidence>
<evidence type="ECO:0000313" key="4">
    <source>
        <dbReference type="EMBL" id="XFO66248.1"/>
    </source>
</evidence>
<evidence type="ECO:0000256" key="2">
    <source>
        <dbReference type="SAM" id="Phobius"/>
    </source>
</evidence>
<proteinExistence type="inferred from homology"/>
<dbReference type="RefSeq" id="WP_094607524.1">
    <property type="nucleotide sequence ID" value="NZ_CP155573.1"/>
</dbReference>
<feature type="domain" description="Amine oxidase" evidence="3">
    <location>
        <begin position="24"/>
        <end position="445"/>
    </location>
</feature>
<evidence type="ECO:0000256" key="1">
    <source>
        <dbReference type="ARBA" id="ARBA00038322"/>
    </source>
</evidence>
<keyword evidence="2" id="KW-1133">Transmembrane helix</keyword>
<dbReference type="Proteomes" id="UP000216752">
    <property type="component" value="Chromosome"/>
</dbReference>
<dbReference type="EMBL" id="CP155573">
    <property type="protein sequence ID" value="XFO66248.1"/>
    <property type="molecule type" value="Genomic_DNA"/>
</dbReference>
<dbReference type="GO" id="GO:0016491">
    <property type="term" value="F:oxidoreductase activity"/>
    <property type="evidence" value="ECO:0007669"/>
    <property type="project" value="UniProtKB-KW"/>
</dbReference>
<organism evidence="4 5">
    <name type="scientific">Sporomusa silvacetica DSM 10669</name>
    <dbReference type="NCBI Taxonomy" id="1123289"/>
    <lineage>
        <taxon>Bacteria</taxon>
        <taxon>Bacillati</taxon>
        <taxon>Bacillota</taxon>
        <taxon>Negativicutes</taxon>
        <taxon>Selenomonadales</taxon>
        <taxon>Sporomusaceae</taxon>
        <taxon>Sporomusa</taxon>
    </lineage>
</organism>
<reference evidence="4" key="1">
    <citation type="submission" date="2024-05" db="EMBL/GenBank/DDBJ databases">
        <title>Isolation and characterization of Sporomusa carbonis sp. nov., a carboxydotrophic hydrogenogen in the genus of Sporomusa isolated from a charcoal burning pile.</title>
        <authorList>
            <person name="Boeer T."/>
            <person name="Rosenbaum F."/>
            <person name="Eysell L."/>
            <person name="Mueller V."/>
            <person name="Daniel R."/>
            <person name="Poehlein A."/>
        </authorList>
    </citation>
    <scope>NUCLEOTIDE SEQUENCE [LARGE SCALE GENOMIC DNA]</scope>
    <source>
        <strain evidence="4">DSM 10669</strain>
    </source>
</reference>
<protein>
    <submittedName>
        <fullName evidence="4">Zeta-carotene-forming phytoene desaturase</fullName>
        <ecNumber evidence="4">1.3.99.29</ecNumber>
    </submittedName>
</protein>
<comment type="similarity">
    <text evidence="1">Belongs to the carotenoid/retinoid oxidoreductase family. CrtN subfamily.</text>
</comment>
<dbReference type="InterPro" id="IPR002937">
    <property type="entry name" value="Amino_oxidase"/>
</dbReference>
<keyword evidence="4" id="KW-0560">Oxidoreductase</keyword>
<dbReference type="PANTHER" id="PTHR43734:SF1">
    <property type="entry name" value="PHYTOENE DESATURASE"/>
    <property type="match status" value="1"/>
</dbReference>
<dbReference type="SUPFAM" id="SSF51905">
    <property type="entry name" value="FAD/NAD(P)-binding domain"/>
    <property type="match status" value="1"/>
</dbReference>
<dbReference type="EC" id="1.3.99.29" evidence="4"/>